<dbReference type="InterPro" id="IPR007324">
    <property type="entry name" value="Sugar-bd_dom_put"/>
</dbReference>
<dbReference type="Gene3D" id="3.40.50.1360">
    <property type="match status" value="1"/>
</dbReference>
<dbReference type="EMBL" id="JACHHJ010000005">
    <property type="protein sequence ID" value="MBB6451111.1"/>
    <property type="molecule type" value="Genomic_DNA"/>
</dbReference>
<organism evidence="6 7">
    <name type="scientific">Geomicrobium halophilum</name>
    <dbReference type="NCBI Taxonomy" id="549000"/>
    <lineage>
        <taxon>Bacteria</taxon>
        <taxon>Bacillati</taxon>
        <taxon>Bacillota</taxon>
        <taxon>Bacilli</taxon>
        <taxon>Bacillales</taxon>
        <taxon>Geomicrobium</taxon>
    </lineage>
</organism>
<dbReference type="Pfam" id="PF13412">
    <property type="entry name" value="HTH_24"/>
    <property type="match status" value="1"/>
</dbReference>
<dbReference type="RefSeq" id="WP_184405183.1">
    <property type="nucleotide sequence ID" value="NZ_JACHHJ010000005.1"/>
</dbReference>
<evidence type="ECO:0000256" key="3">
    <source>
        <dbReference type="ARBA" id="ARBA00023125"/>
    </source>
</evidence>
<comment type="similarity">
    <text evidence="1">Belongs to the SorC transcriptional regulatory family.</text>
</comment>
<dbReference type="SUPFAM" id="SSF100950">
    <property type="entry name" value="NagB/RpiA/CoA transferase-like"/>
    <property type="match status" value="1"/>
</dbReference>
<evidence type="ECO:0000256" key="1">
    <source>
        <dbReference type="ARBA" id="ARBA00010466"/>
    </source>
</evidence>
<dbReference type="InterPro" id="IPR037171">
    <property type="entry name" value="NagB/RpiA_transferase-like"/>
</dbReference>
<evidence type="ECO:0000259" key="5">
    <source>
        <dbReference type="Pfam" id="PF04198"/>
    </source>
</evidence>
<name>A0A841PX05_9BACL</name>
<dbReference type="SUPFAM" id="SSF46785">
    <property type="entry name" value="Winged helix' DNA-binding domain"/>
    <property type="match status" value="1"/>
</dbReference>
<keyword evidence="7" id="KW-1185">Reference proteome</keyword>
<dbReference type="PANTHER" id="PTHR34294:SF1">
    <property type="entry name" value="TRANSCRIPTIONAL REGULATOR LSRR"/>
    <property type="match status" value="1"/>
</dbReference>
<dbReference type="Pfam" id="PF04198">
    <property type="entry name" value="Sugar-bind"/>
    <property type="match status" value="1"/>
</dbReference>
<evidence type="ECO:0000313" key="7">
    <source>
        <dbReference type="Proteomes" id="UP000568839"/>
    </source>
</evidence>
<comment type="caution">
    <text evidence="6">The sequence shown here is derived from an EMBL/GenBank/DDBJ whole genome shotgun (WGS) entry which is preliminary data.</text>
</comment>
<keyword evidence="4" id="KW-0804">Transcription</keyword>
<evidence type="ECO:0000313" key="6">
    <source>
        <dbReference type="EMBL" id="MBB6451111.1"/>
    </source>
</evidence>
<evidence type="ECO:0000256" key="2">
    <source>
        <dbReference type="ARBA" id="ARBA00023015"/>
    </source>
</evidence>
<keyword evidence="2" id="KW-0805">Transcription regulation</keyword>
<evidence type="ECO:0000256" key="4">
    <source>
        <dbReference type="ARBA" id="ARBA00023163"/>
    </source>
</evidence>
<dbReference type="Gene3D" id="1.10.10.60">
    <property type="entry name" value="Homeodomain-like"/>
    <property type="match status" value="1"/>
</dbReference>
<dbReference type="GO" id="GO:0003677">
    <property type="term" value="F:DNA binding"/>
    <property type="evidence" value="ECO:0007669"/>
    <property type="project" value="UniProtKB-KW"/>
</dbReference>
<dbReference type="InterPro" id="IPR036390">
    <property type="entry name" value="WH_DNA-bd_sf"/>
</dbReference>
<dbReference type="Proteomes" id="UP000568839">
    <property type="component" value="Unassembled WGS sequence"/>
</dbReference>
<keyword evidence="3 6" id="KW-0238">DNA-binding</keyword>
<gene>
    <name evidence="6" type="ORF">HNR44_003105</name>
</gene>
<protein>
    <submittedName>
        <fullName evidence="6">DNA-binding transcriptional regulator LsrR (DeoR family)</fullName>
    </submittedName>
</protein>
<proteinExistence type="inferred from homology"/>
<dbReference type="AlphaFoldDB" id="A0A841PX05"/>
<sequence length="317" mass="35599">MNWNEERNLIMVSKMYYEEALTQNEISKQLGIYRTTITRMLQKAREEGIVRIEVVESNRVKVDLERRLKEKFGSIQEFIVVPVNAESTRSSRLKAVGNVAISLLDSILKEGDNVGLAWGETMGTMANLIERKRKIDADFVPIVGGPGKMRVEHHVNTIAYNFAKAYHSRAHYIDSAAIVQSKETRDEIMGSEYMRDVLKLWDKLTVAIIGIGAPIRSSNLVWAGFLENGEDQMLEKDKAVGDIGSRFYNIDGLETTASLQERTIAIELDRLKENRATIAVAESEEKLESIVGAINGGYISHLVIDEPTAEALIRREG</sequence>
<reference evidence="6 7" key="1">
    <citation type="submission" date="2020-08" db="EMBL/GenBank/DDBJ databases">
        <title>Genomic Encyclopedia of Type Strains, Phase IV (KMG-IV): sequencing the most valuable type-strain genomes for metagenomic binning, comparative biology and taxonomic classification.</title>
        <authorList>
            <person name="Goeker M."/>
        </authorList>
    </citation>
    <scope>NUCLEOTIDE SEQUENCE [LARGE SCALE GENOMIC DNA]</scope>
    <source>
        <strain evidence="6 7">DSM 21769</strain>
    </source>
</reference>
<feature type="domain" description="Sugar-binding" evidence="5">
    <location>
        <begin position="62"/>
        <end position="313"/>
    </location>
</feature>
<accession>A0A841PX05</accession>
<dbReference type="InterPro" id="IPR051054">
    <property type="entry name" value="SorC_transcr_regulators"/>
</dbReference>
<dbReference type="GO" id="GO:0030246">
    <property type="term" value="F:carbohydrate binding"/>
    <property type="evidence" value="ECO:0007669"/>
    <property type="project" value="InterPro"/>
</dbReference>
<dbReference type="PANTHER" id="PTHR34294">
    <property type="entry name" value="TRANSCRIPTIONAL REGULATOR-RELATED"/>
    <property type="match status" value="1"/>
</dbReference>